<reference evidence="1" key="1">
    <citation type="journal article" date="2014" name="Front. Microbiol.">
        <title>High frequency of phylogenetically diverse reductive dehalogenase-homologous genes in deep subseafloor sedimentary metagenomes.</title>
        <authorList>
            <person name="Kawai M."/>
            <person name="Futagami T."/>
            <person name="Toyoda A."/>
            <person name="Takaki Y."/>
            <person name="Nishi S."/>
            <person name="Hori S."/>
            <person name="Arai W."/>
            <person name="Tsubouchi T."/>
            <person name="Morono Y."/>
            <person name="Uchiyama I."/>
            <person name="Ito T."/>
            <person name="Fujiyama A."/>
            <person name="Inagaki F."/>
            <person name="Takami H."/>
        </authorList>
    </citation>
    <scope>NUCLEOTIDE SEQUENCE</scope>
    <source>
        <strain evidence="1">Expedition CK06-06</strain>
    </source>
</reference>
<name>X1CJG8_9ZZZZ</name>
<evidence type="ECO:0000313" key="1">
    <source>
        <dbReference type="EMBL" id="GAH08486.1"/>
    </source>
</evidence>
<protein>
    <submittedName>
        <fullName evidence="1">Uncharacterized protein</fullName>
    </submittedName>
</protein>
<gene>
    <name evidence="1" type="ORF">S01H4_59445</name>
</gene>
<organism evidence="1">
    <name type="scientific">marine sediment metagenome</name>
    <dbReference type="NCBI Taxonomy" id="412755"/>
    <lineage>
        <taxon>unclassified sequences</taxon>
        <taxon>metagenomes</taxon>
        <taxon>ecological metagenomes</taxon>
    </lineage>
</organism>
<comment type="caution">
    <text evidence="1">The sequence shown here is derived from an EMBL/GenBank/DDBJ whole genome shotgun (WGS) entry which is preliminary data.</text>
</comment>
<feature type="non-terminal residue" evidence="1">
    <location>
        <position position="1"/>
    </location>
</feature>
<dbReference type="AlphaFoldDB" id="X1CJG8"/>
<dbReference type="EMBL" id="BART01034863">
    <property type="protein sequence ID" value="GAH08486.1"/>
    <property type="molecule type" value="Genomic_DNA"/>
</dbReference>
<sequence length="58" mass="6615">TIDGTTTFCDCLECSKLRKGKKLYDMYKIAGLHNHGSLLPVEVCKIIENPKKYKLIEN</sequence>
<proteinExistence type="predicted"/>
<accession>X1CJG8</accession>